<dbReference type="PRINTS" id="PR00823">
    <property type="entry name" value="PANCLIPASE"/>
</dbReference>
<evidence type="ECO:0000256" key="5">
    <source>
        <dbReference type="PROSITE-ProRule" id="PRU00152"/>
    </source>
</evidence>
<dbReference type="PANTHER" id="PTHR11610">
    <property type="entry name" value="LIPASE"/>
    <property type="match status" value="1"/>
</dbReference>
<feature type="disulfide bond" evidence="5">
    <location>
        <begin position="545"/>
        <end position="561"/>
    </location>
</feature>
<evidence type="ECO:0000256" key="4">
    <source>
        <dbReference type="ARBA" id="ARBA00023157"/>
    </source>
</evidence>
<comment type="catalytic activity">
    <reaction evidence="7">
        <text>a triacylglycerol + H2O = a diacylglycerol + a fatty acid + H(+)</text>
        <dbReference type="Rhea" id="RHEA:12044"/>
        <dbReference type="ChEBI" id="CHEBI:15377"/>
        <dbReference type="ChEBI" id="CHEBI:15378"/>
        <dbReference type="ChEBI" id="CHEBI:17855"/>
        <dbReference type="ChEBI" id="CHEBI:18035"/>
        <dbReference type="ChEBI" id="CHEBI:28868"/>
        <dbReference type="EC" id="3.1.1.3"/>
    </reaction>
</comment>
<evidence type="ECO:0000313" key="9">
    <source>
        <dbReference type="Ensembl" id="ENSPANP00000051140.1"/>
    </source>
</evidence>
<dbReference type="Ensembl" id="ENSPANT00000063471.1">
    <property type="protein sequence ID" value="ENSPANP00000051140.1"/>
    <property type="gene ID" value="ENSPANG00000020719.3"/>
</dbReference>
<dbReference type="PROSITE" id="PS50095">
    <property type="entry name" value="PLAT"/>
    <property type="match status" value="1"/>
</dbReference>
<dbReference type="GeneTree" id="ENSGT00940000162375"/>
<dbReference type="Gene3D" id="2.60.60.20">
    <property type="entry name" value="PLAT/LH2 domain"/>
    <property type="match status" value="1"/>
</dbReference>
<feature type="domain" description="PLAT" evidence="8">
    <location>
        <begin position="450"/>
        <end position="564"/>
    </location>
</feature>
<comment type="similarity">
    <text evidence="2 6">Belongs to the AB hydrolase superfamily. Lipase family.</text>
</comment>
<proteinExistence type="inferred from homology"/>
<name>A0A8I5NC71_PAPAN</name>
<gene>
    <name evidence="9" type="primary">PNLIPRP1</name>
</gene>
<keyword evidence="10" id="KW-1185">Reference proteome</keyword>
<dbReference type="Pfam" id="PF01477">
    <property type="entry name" value="PLAT"/>
    <property type="match status" value="1"/>
</dbReference>
<sequence length="564" mass="62133">MVVLNKGASGVPVGFNRTATRPVGGHWGQEESGRGCSSFIHCLQTVPEQKSDQARTAVTPQSTPREQILKQIQPFSAGKEVCYEDLGCFSDTEPWGGTAIRPLKILPWTPEKIGTRFLLYTNENPNNFQILLPSDPSTIEASNFQTDRKTRFIIHGFIDKGDERWVIDMCKNLFKVEEVNCICVDWKKGSQTTYTQAANNARVVGAQVAQMLDILSTEFSYPPSKVHLIGHSLGAHVAGEAGSKTPGLSRITGLDPVEASFEGTPEEVRLDPSDADFVDVIHTDAAPLIPFLGEAHDAPAVSMRDCVLSMKVLHDRKLIAVLNISGFGTNQQMGHLDFFPNGGENMPGCKKNALSQIVDLDGIWAGTRDFVACNHLRSYKYYLESILDPDGFAAYPCTSYKSFESDKCFPCPDQGCPQMGHYADKFAGRTSEEQQKFFLNTGEASNFARWRYGVSITLSGRTATGEIKVALFGNKGNTQQYSIFRGILTPGSTHSYEFDAKLDVGTIEKVKFLWNNNVINPTLPKVGAAKITVQKGEEKTVYNFCSEDTVREDTLLTLTPCYVA</sequence>
<dbReference type="CDD" id="cd00707">
    <property type="entry name" value="Pancreat_lipase_like"/>
    <property type="match status" value="1"/>
</dbReference>
<evidence type="ECO:0000313" key="10">
    <source>
        <dbReference type="Proteomes" id="UP000028761"/>
    </source>
</evidence>
<dbReference type="InterPro" id="IPR000734">
    <property type="entry name" value="TAG_lipase"/>
</dbReference>
<protein>
    <recommendedName>
        <fullName evidence="7">Triacylglycerol lipase</fullName>
        <ecNumber evidence="7">3.1.1.3</ecNumber>
    </recommendedName>
    <alternativeName>
        <fullName evidence="7">Pancreatic lipase</fullName>
    </alternativeName>
</protein>
<dbReference type="GO" id="GO:0005576">
    <property type="term" value="C:extracellular region"/>
    <property type="evidence" value="ECO:0007669"/>
    <property type="project" value="UniProtKB-SubCell"/>
</dbReference>
<evidence type="ECO:0000256" key="6">
    <source>
        <dbReference type="RuleBase" id="RU004262"/>
    </source>
</evidence>
<dbReference type="PRINTS" id="PR00821">
    <property type="entry name" value="TAGLIPASE"/>
</dbReference>
<dbReference type="InterPro" id="IPR002331">
    <property type="entry name" value="Lipase_panc"/>
</dbReference>
<dbReference type="PANTHER" id="PTHR11610:SF108">
    <property type="entry name" value="INACTIVE PANCREATIC LIPASE-RELATED PROTEIN 1"/>
    <property type="match status" value="1"/>
</dbReference>
<dbReference type="InterPro" id="IPR033906">
    <property type="entry name" value="Lipase_N"/>
</dbReference>
<reference evidence="9" key="2">
    <citation type="submission" date="2025-08" db="UniProtKB">
        <authorList>
            <consortium name="Ensembl"/>
        </authorList>
    </citation>
    <scope>IDENTIFICATION</scope>
</reference>
<keyword evidence="7" id="KW-0443">Lipid metabolism</keyword>
<dbReference type="InterPro" id="IPR001024">
    <property type="entry name" value="PLAT/LH2_dom"/>
</dbReference>
<reference evidence="9 10" key="1">
    <citation type="submission" date="2012-03" db="EMBL/GenBank/DDBJ databases">
        <title>Whole Genome Assembly of Papio anubis.</title>
        <authorList>
            <person name="Liu Y.L."/>
            <person name="Abraham K.A."/>
            <person name="Akbar H.A."/>
            <person name="Ali S.A."/>
            <person name="Anosike U.A."/>
            <person name="Aqrawi P.A."/>
            <person name="Arias F.A."/>
            <person name="Attaway T.A."/>
            <person name="Awwad R.A."/>
            <person name="Babu C.B."/>
            <person name="Bandaranaike D.B."/>
            <person name="Battles P.B."/>
            <person name="Bell A.B."/>
            <person name="Beltran B.B."/>
            <person name="Berhane-Mersha D.B."/>
            <person name="Bess C.B."/>
            <person name="Bickham C.B."/>
            <person name="Bolden T.B."/>
            <person name="Carter K.C."/>
            <person name="Chau D.C."/>
            <person name="Chavez A.C."/>
            <person name="Clerc-Blankenburg K.C."/>
            <person name="Coyle M.C."/>
            <person name="Dao M.D."/>
            <person name="Davila M.L.D."/>
            <person name="Davy-Carroll L.D."/>
            <person name="Denson S.D."/>
            <person name="Dinh H.D."/>
            <person name="Fernandez S.F."/>
            <person name="Fernando P.F."/>
            <person name="Forbes L.F."/>
            <person name="Francis C.F."/>
            <person name="Francisco L.F."/>
            <person name="Fu Q.F."/>
            <person name="Garcia-Iii R.G."/>
            <person name="Garrett T.G."/>
            <person name="Gross S.G."/>
            <person name="Gubbala S.G."/>
            <person name="Hirani K.H."/>
            <person name="Hogues M.H."/>
            <person name="Hollins B.H."/>
            <person name="Jackson L.J."/>
            <person name="Javaid M.J."/>
            <person name="Jhangiani S.J."/>
            <person name="Johnson A.J."/>
            <person name="Johnson B.J."/>
            <person name="Jones J.J."/>
            <person name="Joshi V.J."/>
            <person name="Kalu J.K."/>
            <person name="Khan N.K."/>
            <person name="Korchina V.K."/>
            <person name="Kovar C.K."/>
            <person name="Lago L.L."/>
            <person name="Lara F.L."/>
            <person name="Le T.-K.L."/>
            <person name="Lee S.L."/>
            <person name="Legall-Iii F.L."/>
            <person name="Lemon S.L."/>
            <person name="Liu J.L."/>
            <person name="Liu Y.-S.L."/>
            <person name="Liyanage D.L."/>
            <person name="Lopez J.L."/>
            <person name="Lorensuhewa L.L."/>
            <person name="Mata R.M."/>
            <person name="Mathew T.M."/>
            <person name="Mercado C.M."/>
            <person name="Mercado I.M."/>
            <person name="Morales K.M."/>
            <person name="Morgan M.M."/>
            <person name="Munidasa M.M."/>
            <person name="Ngo D.N."/>
            <person name="Nguyen L.N."/>
            <person name="Nguyen T.N."/>
            <person name="Nguyen N.N."/>
            <person name="Obregon M.O."/>
            <person name="Okwuonu G.O."/>
            <person name="Ongeri F.O."/>
            <person name="Onwere C.O."/>
            <person name="Osifeso I.O."/>
            <person name="Parra A.P."/>
            <person name="Patil S.P."/>
            <person name="Perez A.P."/>
            <person name="Perez Y.P."/>
            <person name="Pham C.P."/>
            <person name="Pu L.-L.P."/>
            <person name="Puazo M.P."/>
            <person name="Quiroz J.Q."/>
            <person name="Rouhana J.R."/>
            <person name="Ruiz M.R."/>
            <person name="Ruiz S.-J.R."/>
            <person name="Saada N.S."/>
            <person name="Santibanez J.S."/>
            <person name="Scheel M.S."/>
            <person name="Schneider B.S."/>
            <person name="Simmons D.S."/>
            <person name="Sisson I.S."/>
            <person name="Tang L.-Y.T."/>
            <person name="Thornton R.T."/>
            <person name="Tisius J.T."/>
            <person name="Toledanes G.T."/>
            <person name="Trejos Z.T."/>
            <person name="Usmani K.U."/>
            <person name="Varghese R.V."/>
            <person name="Vattathil S.V."/>
            <person name="Vee V.V."/>
            <person name="Walker D.W."/>
            <person name="Weissenberger G.W."/>
            <person name="White C.W."/>
            <person name="Williams A.W."/>
            <person name="Woodworth J.W."/>
            <person name="Wright R.W."/>
            <person name="Zhu Y.Z."/>
            <person name="Han Y.H."/>
            <person name="Newsham I.N."/>
            <person name="Nazareth L.N."/>
            <person name="Worley K.W."/>
            <person name="Muzny D.M."/>
            <person name="Rogers J.R."/>
            <person name="Gibbs R.G."/>
        </authorList>
    </citation>
    <scope>NUCLEOTIDE SEQUENCE [LARGE SCALE GENOMIC DNA]</scope>
</reference>
<dbReference type="FunFam" id="2.60.60.20:FF:000003">
    <property type="entry name" value="Triacylglycerol lipase"/>
    <property type="match status" value="1"/>
</dbReference>
<comment type="subcellular location">
    <subcellularLocation>
        <location evidence="1 7">Secreted</location>
    </subcellularLocation>
</comment>
<dbReference type="AlphaFoldDB" id="A0A8I5NC71"/>
<dbReference type="EC" id="3.1.1.3" evidence="7"/>
<evidence type="ECO:0000256" key="3">
    <source>
        <dbReference type="ARBA" id="ARBA00022525"/>
    </source>
</evidence>
<reference evidence="9" key="3">
    <citation type="submission" date="2025-09" db="UniProtKB">
        <authorList>
            <consortium name="Ensembl"/>
        </authorList>
    </citation>
    <scope>IDENTIFICATION</scope>
</reference>
<keyword evidence="4 5" id="KW-1015">Disulfide bond</keyword>
<evidence type="ECO:0000256" key="2">
    <source>
        <dbReference type="ARBA" id="ARBA00010701"/>
    </source>
</evidence>
<dbReference type="Pfam" id="PF00151">
    <property type="entry name" value="Lipase"/>
    <property type="match status" value="2"/>
</dbReference>
<accession>A0A8I5NC71</accession>
<organism evidence="9 10">
    <name type="scientific">Papio anubis</name>
    <name type="common">Olive baboon</name>
    <dbReference type="NCBI Taxonomy" id="9555"/>
    <lineage>
        <taxon>Eukaryota</taxon>
        <taxon>Metazoa</taxon>
        <taxon>Chordata</taxon>
        <taxon>Craniata</taxon>
        <taxon>Vertebrata</taxon>
        <taxon>Euteleostomi</taxon>
        <taxon>Mammalia</taxon>
        <taxon>Eutheria</taxon>
        <taxon>Euarchontoglires</taxon>
        <taxon>Primates</taxon>
        <taxon>Haplorrhini</taxon>
        <taxon>Catarrhini</taxon>
        <taxon>Cercopithecidae</taxon>
        <taxon>Cercopithecinae</taxon>
        <taxon>Papio</taxon>
    </lineage>
</organism>
<dbReference type="SUPFAM" id="SSF49723">
    <property type="entry name" value="Lipase/lipooxygenase domain (PLAT/LH2 domain)"/>
    <property type="match status" value="1"/>
</dbReference>
<dbReference type="OMA" id="WSGTRDF"/>
<keyword evidence="7" id="KW-0442">Lipid degradation</keyword>
<dbReference type="GO" id="GO:0004465">
    <property type="term" value="F:lipoprotein lipase activity"/>
    <property type="evidence" value="ECO:0007669"/>
    <property type="project" value="TreeGrafter"/>
</dbReference>
<dbReference type="InterPro" id="IPR029058">
    <property type="entry name" value="AB_hydrolase_fold"/>
</dbReference>
<dbReference type="GO" id="GO:0016042">
    <property type="term" value="P:lipid catabolic process"/>
    <property type="evidence" value="ECO:0007669"/>
    <property type="project" value="UniProtKB-KW"/>
</dbReference>
<dbReference type="Gene3D" id="3.40.50.1820">
    <property type="entry name" value="alpha/beta hydrolase"/>
    <property type="match status" value="2"/>
</dbReference>
<evidence type="ECO:0000256" key="1">
    <source>
        <dbReference type="ARBA" id="ARBA00004613"/>
    </source>
</evidence>
<dbReference type="Proteomes" id="UP000028761">
    <property type="component" value="Chromosome 11"/>
</dbReference>
<dbReference type="InterPro" id="IPR036392">
    <property type="entry name" value="PLAT/LH2_dom_sf"/>
</dbReference>
<dbReference type="SMART" id="SM00308">
    <property type="entry name" value="LH2"/>
    <property type="match status" value="1"/>
</dbReference>
<evidence type="ECO:0000256" key="7">
    <source>
        <dbReference type="RuleBase" id="RU362046"/>
    </source>
</evidence>
<dbReference type="CDD" id="cd01759">
    <property type="entry name" value="PLAT_PL"/>
    <property type="match status" value="1"/>
</dbReference>
<keyword evidence="3 7" id="KW-0964">Secreted</keyword>
<dbReference type="InterPro" id="IPR013818">
    <property type="entry name" value="Lipase"/>
</dbReference>
<evidence type="ECO:0000259" key="8">
    <source>
        <dbReference type="PROSITE" id="PS50095"/>
    </source>
</evidence>
<dbReference type="SUPFAM" id="SSF53474">
    <property type="entry name" value="alpha/beta-Hydrolases"/>
    <property type="match status" value="1"/>
</dbReference>